<comment type="caution">
    <text evidence="8">The sequence shown here is derived from an EMBL/GenBank/DDBJ whole genome shotgun (WGS) entry which is preliminary data.</text>
</comment>
<keyword evidence="9" id="KW-1185">Reference proteome</keyword>
<dbReference type="GO" id="GO:0016020">
    <property type="term" value="C:membrane"/>
    <property type="evidence" value="ECO:0007669"/>
    <property type="project" value="UniProtKB-SubCell"/>
</dbReference>
<keyword evidence="4 6" id="KW-1133">Transmembrane helix</keyword>
<keyword evidence="5 6" id="KW-0472">Membrane</keyword>
<evidence type="ECO:0000256" key="6">
    <source>
        <dbReference type="SAM" id="Phobius"/>
    </source>
</evidence>
<gene>
    <name evidence="8" type="ORF">MED92_00260</name>
</gene>
<evidence type="ECO:0000259" key="7">
    <source>
        <dbReference type="Pfam" id="PF00892"/>
    </source>
</evidence>
<evidence type="ECO:0000256" key="3">
    <source>
        <dbReference type="ARBA" id="ARBA00022692"/>
    </source>
</evidence>
<feature type="transmembrane region" description="Helical" evidence="6">
    <location>
        <begin position="190"/>
        <end position="207"/>
    </location>
</feature>
<accession>A0A7U8C3W9</accession>
<dbReference type="PANTHER" id="PTHR32322">
    <property type="entry name" value="INNER MEMBRANE TRANSPORTER"/>
    <property type="match status" value="1"/>
</dbReference>
<dbReference type="InterPro" id="IPR050638">
    <property type="entry name" value="AA-Vitamin_Transporters"/>
</dbReference>
<evidence type="ECO:0000256" key="2">
    <source>
        <dbReference type="ARBA" id="ARBA00007362"/>
    </source>
</evidence>
<dbReference type="SUPFAM" id="SSF103481">
    <property type="entry name" value="Multidrug resistance efflux transporter EmrE"/>
    <property type="match status" value="2"/>
</dbReference>
<feature type="transmembrane region" description="Helical" evidence="6">
    <location>
        <begin position="250"/>
        <end position="269"/>
    </location>
</feature>
<sequence length="309" mass="33838">MGTRQPLDLFAFACMFGFCLIMASQQVVLKAVADHIAPVFQIALRYGIAATLLLLLIRTKRSQVKLAPENRFPALWIGILFTLEFLFLGEALRYTNASHATVFLYTSPIFAAIGLHIKIPNERMSRLQWFGIILAFAGMAVAFMGGGDNSLNAAILWGDFLALLAGAAWGATTVVVRATGLSALPAKQTLLYQLLVAFVVLGLWSLWSGQTEIDPVPEVWASLAFHGVVVAFLAFLLWFWLLTRYKASQLGILSFMTPLFGVLLGSWWLDEKIEPNFIVGAGGIIIGILLVSGHGWLSQQAGRFASFRS</sequence>
<feature type="transmembrane region" description="Helical" evidence="6">
    <location>
        <begin position="39"/>
        <end position="58"/>
    </location>
</feature>
<feature type="transmembrane region" description="Helical" evidence="6">
    <location>
        <begin position="153"/>
        <end position="178"/>
    </location>
</feature>
<comment type="similarity">
    <text evidence="2">Belongs to the EamA transporter family.</text>
</comment>
<feature type="transmembrane region" description="Helical" evidence="6">
    <location>
        <begin position="129"/>
        <end position="147"/>
    </location>
</feature>
<dbReference type="PANTHER" id="PTHR32322:SF2">
    <property type="entry name" value="EAMA DOMAIN-CONTAINING PROTEIN"/>
    <property type="match status" value="1"/>
</dbReference>
<feature type="transmembrane region" description="Helical" evidence="6">
    <location>
        <begin position="100"/>
        <end position="117"/>
    </location>
</feature>
<proteinExistence type="inferred from homology"/>
<name>A0A7U8C3W9_NEPCE</name>
<evidence type="ECO:0000313" key="8">
    <source>
        <dbReference type="EMBL" id="EAR60316.1"/>
    </source>
</evidence>
<dbReference type="InterPro" id="IPR037185">
    <property type="entry name" value="EmrE-like"/>
</dbReference>
<dbReference type="Proteomes" id="UP000002171">
    <property type="component" value="Unassembled WGS sequence"/>
</dbReference>
<evidence type="ECO:0000256" key="5">
    <source>
        <dbReference type="ARBA" id="ARBA00023136"/>
    </source>
</evidence>
<dbReference type="RefSeq" id="WP_007022924.1">
    <property type="nucleotide sequence ID" value="NZ_CH724128.1"/>
</dbReference>
<protein>
    <submittedName>
        <fullName evidence="8">Membrane protein, putative</fullName>
    </submittedName>
</protein>
<dbReference type="Pfam" id="PF00892">
    <property type="entry name" value="EamA"/>
    <property type="match status" value="2"/>
</dbReference>
<dbReference type="InterPro" id="IPR000620">
    <property type="entry name" value="EamA_dom"/>
</dbReference>
<feature type="transmembrane region" description="Helical" evidence="6">
    <location>
        <begin position="275"/>
        <end position="297"/>
    </location>
</feature>
<feature type="transmembrane region" description="Helical" evidence="6">
    <location>
        <begin position="219"/>
        <end position="243"/>
    </location>
</feature>
<organism evidence="8 9">
    <name type="scientific">Neptuniibacter caesariensis</name>
    <dbReference type="NCBI Taxonomy" id="207954"/>
    <lineage>
        <taxon>Bacteria</taxon>
        <taxon>Pseudomonadati</taxon>
        <taxon>Pseudomonadota</taxon>
        <taxon>Gammaproteobacteria</taxon>
        <taxon>Oceanospirillales</taxon>
        <taxon>Oceanospirillaceae</taxon>
        <taxon>Neptuniibacter</taxon>
    </lineage>
</organism>
<dbReference type="OrthoDB" id="184388at2"/>
<feature type="domain" description="EamA" evidence="7">
    <location>
        <begin position="13"/>
        <end position="143"/>
    </location>
</feature>
<dbReference type="EMBL" id="AAOW01000019">
    <property type="protein sequence ID" value="EAR60316.1"/>
    <property type="molecule type" value="Genomic_DNA"/>
</dbReference>
<evidence type="ECO:0000256" key="4">
    <source>
        <dbReference type="ARBA" id="ARBA00022989"/>
    </source>
</evidence>
<comment type="subcellular location">
    <subcellularLocation>
        <location evidence="1">Membrane</location>
        <topology evidence="1">Multi-pass membrane protein</topology>
    </subcellularLocation>
</comment>
<evidence type="ECO:0000256" key="1">
    <source>
        <dbReference type="ARBA" id="ARBA00004141"/>
    </source>
</evidence>
<feature type="domain" description="EamA" evidence="7">
    <location>
        <begin position="156"/>
        <end position="292"/>
    </location>
</feature>
<dbReference type="AlphaFoldDB" id="A0A7U8C3W9"/>
<reference evidence="8 9" key="1">
    <citation type="submission" date="2006-02" db="EMBL/GenBank/DDBJ databases">
        <authorList>
            <person name="Pinhassi J."/>
            <person name="Pedros-Alio C."/>
            <person name="Ferriera S."/>
            <person name="Johnson J."/>
            <person name="Kravitz S."/>
            <person name="Halpern A."/>
            <person name="Remington K."/>
            <person name="Beeson K."/>
            <person name="Tran B."/>
            <person name="Rogers Y.-H."/>
            <person name="Friedman R."/>
            <person name="Venter J.C."/>
        </authorList>
    </citation>
    <scope>NUCLEOTIDE SEQUENCE [LARGE SCALE GENOMIC DNA]</scope>
    <source>
        <strain evidence="8 9">MED92</strain>
    </source>
</reference>
<dbReference type="Gene3D" id="1.10.3730.20">
    <property type="match status" value="1"/>
</dbReference>
<keyword evidence="3 6" id="KW-0812">Transmembrane</keyword>
<feature type="transmembrane region" description="Helical" evidence="6">
    <location>
        <begin position="70"/>
        <end position="88"/>
    </location>
</feature>
<evidence type="ECO:0000313" key="9">
    <source>
        <dbReference type="Proteomes" id="UP000002171"/>
    </source>
</evidence>